<dbReference type="EMBL" id="AC139526">
    <property type="protein sequence ID" value="ABE80136.2"/>
    <property type="molecule type" value="Genomic_DNA"/>
</dbReference>
<feature type="coiled-coil region" evidence="1">
    <location>
        <begin position="175"/>
        <end position="220"/>
    </location>
</feature>
<dbReference type="InterPro" id="IPR052579">
    <property type="entry name" value="Zinc_finger_SWIM"/>
</dbReference>
<feature type="region of interest" description="Disordered" evidence="2">
    <location>
        <begin position="1"/>
        <end position="23"/>
    </location>
</feature>
<name>Q1SN17_MEDTR</name>
<reference evidence="4" key="2">
    <citation type="submission" date="2007-04" db="EMBL/GenBank/DDBJ databases">
        <authorList>
            <consortium name="The International Medicago Genome Annotation Group"/>
        </authorList>
    </citation>
    <scope>NUCLEOTIDE SEQUENCE</scope>
</reference>
<evidence type="ECO:0000259" key="3">
    <source>
        <dbReference type="Pfam" id="PF10551"/>
    </source>
</evidence>
<dbReference type="InterPro" id="IPR018289">
    <property type="entry name" value="MULE_transposase_dom"/>
</dbReference>
<reference evidence="4" key="1">
    <citation type="submission" date="2006-03" db="EMBL/GenBank/DDBJ databases">
        <authorList>
            <person name="Shaull S."/>
            <person name="Lin S."/>
            <person name="Dixon R."/>
            <person name="May G."/>
            <person name="Sumner L."/>
            <person name="Gonzales B."/>
            <person name="Cook D."/>
            <person name="Kim D."/>
            <person name="Roe B.A."/>
        </authorList>
    </citation>
    <scope>NUCLEOTIDE SEQUENCE</scope>
</reference>
<protein>
    <submittedName>
        <fullName evidence="4">Transposase, putative</fullName>
    </submittedName>
</protein>
<dbReference type="PANTHER" id="PTHR31569">
    <property type="entry name" value="SWIM-TYPE DOMAIN-CONTAINING PROTEIN"/>
    <property type="match status" value="1"/>
</dbReference>
<proteinExistence type="predicted"/>
<evidence type="ECO:0000256" key="2">
    <source>
        <dbReference type="SAM" id="MobiDB-lite"/>
    </source>
</evidence>
<dbReference type="PANTHER" id="PTHR31569:SF4">
    <property type="entry name" value="SWIM-TYPE DOMAIN-CONTAINING PROTEIN"/>
    <property type="match status" value="1"/>
</dbReference>
<feature type="domain" description="MULE transposase" evidence="3">
    <location>
        <begin position="255"/>
        <end position="351"/>
    </location>
</feature>
<evidence type="ECO:0000313" key="4">
    <source>
        <dbReference type="EMBL" id="ABE80136.2"/>
    </source>
</evidence>
<organism evidence="4">
    <name type="scientific">Medicago truncatula</name>
    <name type="common">Barrel medic</name>
    <name type="synonym">Medicago tribuloides</name>
    <dbReference type="NCBI Taxonomy" id="3880"/>
    <lineage>
        <taxon>Eukaryota</taxon>
        <taxon>Viridiplantae</taxon>
        <taxon>Streptophyta</taxon>
        <taxon>Embryophyta</taxon>
        <taxon>Tracheophyta</taxon>
        <taxon>Spermatophyta</taxon>
        <taxon>Magnoliopsida</taxon>
        <taxon>eudicotyledons</taxon>
        <taxon>Gunneridae</taxon>
        <taxon>Pentapetalae</taxon>
        <taxon>rosids</taxon>
        <taxon>fabids</taxon>
        <taxon>Fabales</taxon>
        <taxon>Fabaceae</taxon>
        <taxon>Papilionoideae</taxon>
        <taxon>50 kb inversion clade</taxon>
        <taxon>NPAAA clade</taxon>
        <taxon>Hologalegina</taxon>
        <taxon>IRL clade</taxon>
        <taxon>Trifolieae</taxon>
        <taxon>Medicago</taxon>
    </lineage>
</organism>
<keyword evidence="1" id="KW-0175">Coiled coil</keyword>
<sequence>MHQRTDTVENADDDPGDRKPSVVDSVKVEAPMKIEASVKVEASSVNFDVGKLRDNEVDTTHLFSTRDTWKDKEELLDWVRRQANRVGFTSGEHKLLKRKVKHEATRSRKCGCLFKVRGYVVRENNFWKLVILNGVHNHEMVRYVAGHLLSGRLMEDDKKIVHDLTDSSVKPKSILTNLKKKRKESITNIKQVYNERHKFKKAKRDDLTEMQYLISKLEENVYVHYVREKKESQNVQDIFWTHPTSVKLFNNFPTVLIMDSTYKTNLYRMPLFEIVGVTSTYLTYSVGFAFMTSEKEDNFTWALQMLLKLLEPNSDMPKVVVTDRDPSMMKVVANVLPDSSAILCYFHVGKNVRSRIIIDCKVKHNVVVVDGQKKIVDEENHRPALGHRPRVRRPRAHAGRGSKIFLRNGPVLDYVETTILKPFKDKLVKAWTDLVLHLRCRTTNRVEGAHGAVKEYLSTSKGIWVLVGKK</sequence>
<gene>
    <name evidence="4" type="ORF">MtrDRAFT_AC139526g31v2</name>
</gene>
<evidence type="ECO:0000256" key="1">
    <source>
        <dbReference type="SAM" id="Coils"/>
    </source>
</evidence>
<accession>Q1SN17</accession>
<dbReference type="Pfam" id="PF10551">
    <property type="entry name" value="MULE"/>
    <property type="match status" value="1"/>
</dbReference>
<dbReference type="AlphaFoldDB" id="Q1SN17"/>